<evidence type="ECO:0000313" key="3">
    <source>
        <dbReference type="Proteomes" id="UP000002059"/>
    </source>
</evidence>
<dbReference type="HOGENOM" id="CLU_2413864_0_0_1"/>
<feature type="compositionally biased region" description="Gly residues" evidence="1">
    <location>
        <begin position="81"/>
        <end position="92"/>
    </location>
</feature>
<evidence type="ECO:0000313" key="2">
    <source>
        <dbReference type="EMBL" id="KGQ01362.1"/>
    </source>
</evidence>
<dbReference type="Proteomes" id="UP000002059">
    <property type="component" value="Partially assembled WGS sequence"/>
</dbReference>
<dbReference type="EMBL" id="KN294003">
    <property type="protein sequence ID" value="KGQ01362.1"/>
    <property type="molecule type" value="Genomic_DNA"/>
</dbReference>
<dbReference type="VEuPathDB" id="FungiDB:PAAG_11940"/>
<protein>
    <submittedName>
        <fullName evidence="2">Uncharacterized protein</fullName>
    </submittedName>
</protein>
<evidence type="ECO:0000256" key="1">
    <source>
        <dbReference type="SAM" id="MobiDB-lite"/>
    </source>
</evidence>
<dbReference type="AlphaFoldDB" id="A0A0A2V4S2"/>
<organism evidence="2 3">
    <name type="scientific">Paracoccidioides lutzii (strain ATCC MYA-826 / Pb01)</name>
    <name type="common">Paracoccidioides brasiliensis</name>
    <dbReference type="NCBI Taxonomy" id="502779"/>
    <lineage>
        <taxon>Eukaryota</taxon>
        <taxon>Fungi</taxon>
        <taxon>Dikarya</taxon>
        <taxon>Ascomycota</taxon>
        <taxon>Pezizomycotina</taxon>
        <taxon>Eurotiomycetes</taxon>
        <taxon>Eurotiomycetidae</taxon>
        <taxon>Onygenales</taxon>
        <taxon>Ajellomycetaceae</taxon>
        <taxon>Paracoccidioides</taxon>
    </lineage>
</organism>
<accession>A0A0A2V4S2</accession>
<dbReference type="RefSeq" id="XP_015702892.1">
    <property type="nucleotide sequence ID" value="XM_015847502.1"/>
</dbReference>
<proteinExistence type="predicted"/>
<dbReference type="KEGG" id="pbl:PAAG_11940"/>
<keyword evidence="3" id="KW-1185">Reference proteome</keyword>
<gene>
    <name evidence="2" type="ORF">PAAG_11940</name>
</gene>
<reference evidence="2 3" key="1">
    <citation type="journal article" date="2011" name="PLoS Genet.">
        <title>Comparative genomic analysis of human fungal pathogens causing paracoccidioidomycosis.</title>
        <authorList>
            <person name="Desjardins C.A."/>
            <person name="Champion M.D."/>
            <person name="Holder J.W."/>
            <person name="Muszewska A."/>
            <person name="Goldberg J."/>
            <person name="Bailao A.M."/>
            <person name="Brigido M.M."/>
            <person name="Ferreira M.E."/>
            <person name="Garcia A.M."/>
            <person name="Grynberg M."/>
            <person name="Gujja S."/>
            <person name="Heiman D.I."/>
            <person name="Henn M.R."/>
            <person name="Kodira C.D."/>
            <person name="Leon-Narvaez H."/>
            <person name="Longo L.V."/>
            <person name="Ma L.J."/>
            <person name="Malavazi I."/>
            <person name="Matsuo A.L."/>
            <person name="Morais F.V."/>
            <person name="Pereira M."/>
            <person name="Rodriguez-Brito S."/>
            <person name="Sakthikumar S."/>
            <person name="Salem-Izacc S.M."/>
            <person name="Sykes S.M."/>
            <person name="Teixeira M.M."/>
            <person name="Vallejo M.C."/>
            <person name="Walter M.E."/>
            <person name="Yandava C."/>
            <person name="Young S."/>
            <person name="Zeng Q."/>
            <person name="Zucker J."/>
            <person name="Felipe M.S."/>
            <person name="Goldman G.H."/>
            <person name="Haas B.J."/>
            <person name="McEwen J.G."/>
            <person name="Nino-Vega G."/>
            <person name="Puccia R."/>
            <person name="San-Blas G."/>
            <person name="Soares C.M."/>
            <person name="Birren B.W."/>
            <person name="Cuomo C.A."/>
        </authorList>
    </citation>
    <scope>NUCLEOTIDE SEQUENCE [LARGE SCALE GENOMIC DNA]</scope>
    <source>
        <strain evidence="3">ATCC MYA-826 / Pb01</strain>
    </source>
</reference>
<sequence>MKLRSSKAFRWEVLKQQRDVLLKRNPNLACDGCLRKSRLLPAVFALFTKEEFDLHAEEGKKHHRSRTNAEIISRSRDATGGRDGGPGGVRDS</sequence>
<name>A0A0A2V4S2_PARBA</name>
<feature type="region of interest" description="Disordered" evidence="1">
    <location>
        <begin position="56"/>
        <end position="92"/>
    </location>
</feature>
<dbReference type="GeneID" id="26970767"/>